<dbReference type="Gene3D" id="3.90.1200.10">
    <property type="match status" value="1"/>
</dbReference>
<dbReference type="SUPFAM" id="SSF56112">
    <property type="entry name" value="Protein kinase-like (PK-like)"/>
    <property type="match status" value="1"/>
</dbReference>
<organism evidence="3 4">
    <name type="scientific">Frankia umida</name>
    <dbReference type="NCBI Taxonomy" id="573489"/>
    <lineage>
        <taxon>Bacteria</taxon>
        <taxon>Bacillati</taxon>
        <taxon>Actinomycetota</taxon>
        <taxon>Actinomycetes</taxon>
        <taxon>Frankiales</taxon>
        <taxon>Frankiaceae</taxon>
        <taxon>Frankia</taxon>
    </lineage>
</organism>
<dbReference type="Pfam" id="PF01636">
    <property type="entry name" value="APH"/>
    <property type="match status" value="1"/>
</dbReference>
<dbReference type="EMBL" id="JALKFT010000035">
    <property type="protein sequence ID" value="MCK9878477.1"/>
    <property type="molecule type" value="Genomic_DNA"/>
</dbReference>
<gene>
    <name evidence="3" type="ORF">MXD59_22375</name>
</gene>
<evidence type="ECO:0000256" key="1">
    <source>
        <dbReference type="SAM" id="MobiDB-lite"/>
    </source>
</evidence>
<feature type="compositionally biased region" description="Low complexity" evidence="1">
    <location>
        <begin position="1"/>
        <end position="20"/>
    </location>
</feature>
<evidence type="ECO:0000313" key="3">
    <source>
        <dbReference type="EMBL" id="MCK9878477.1"/>
    </source>
</evidence>
<feature type="region of interest" description="Disordered" evidence="1">
    <location>
        <begin position="1"/>
        <end position="33"/>
    </location>
</feature>
<protein>
    <submittedName>
        <fullName evidence="3">Aminoglycoside phosphotransferase family protein</fullName>
    </submittedName>
</protein>
<evidence type="ECO:0000313" key="4">
    <source>
        <dbReference type="Proteomes" id="UP001201873"/>
    </source>
</evidence>
<evidence type="ECO:0000259" key="2">
    <source>
        <dbReference type="Pfam" id="PF01636"/>
    </source>
</evidence>
<name>A0ABT0K3U7_9ACTN</name>
<reference evidence="3 4" key="1">
    <citation type="submission" date="2022-04" db="EMBL/GenBank/DDBJ databases">
        <title>Genome diversity in the genus Frankia.</title>
        <authorList>
            <person name="Carlos-Shanley C."/>
            <person name="Hahn D."/>
        </authorList>
    </citation>
    <scope>NUCLEOTIDE SEQUENCE [LARGE SCALE GENOMIC DNA]</scope>
    <source>
        <strain evidence="3 4">Ag45/Mut15</strain>
    </source>
</reference>
<dbReference type="Proteomes" id="UP001201873">
    <property type="component" value="Unassembled WGS sequence"/>
</dbReference>
<comment type="caution">
    <text evidence="3">The sequence shown here is derived from an EMBL/GenBank/DDBJ whole genome shotgun (WGS) entry which is preliminary data.</text>
</comment>
<dbReference type="RefSeq" id="WP_248826576.1">
    <property type="nucleotide sequence ID" value="NZ_JALKFT010000035.1"/>
</dbReference>
<accession>A0ABT0K3U7</accession>
<dbReference type="InterPro" id="IPR002575">
    <property type="entry name" value="Aminoglycoside_PTrfase"/>
</dbReference>
<sequence>MPGEITPGETTPGETLPDGPTSDRPTSRGSAGDLPAAMARLAELFAPAADVPSQAAPWTPVVESRRDDRLIVRCGEIMLKAHPIGTDPRSLAARLRVAARPALREVLLGPLALAGQPATFVAQVGSQLVSAWPAGRALGARDVDAAPWTRAGALLARLHRQPLGLGDLATVPTANVLRRLTDRVTRLRPHAAHPLVAPVLAAHDTLGRPTASRPGRPTTVVHGDWHFGQLVEMPGVGWRIIDVDDLGLGDPAWDLARPAAWFACGLLSLERWASLLDAYRAGGGPAVPADDDPWPVLDLPARALTVEYAATAVAAHLGLGQDSTSDHGPAGTAAPLEDVDREFVAACARIHEAHV</sequence>
<dbReference type="InterPro" id="IPR011009">
    <property type="entry name" value="Kinase-like_dom_sf"/>
</dbReference>
<proteinExistence type="predicted"/>
<keyword evidence="4" id="KW-1185">Reference proteome</keyword>
<feature type="domain" description="Aminoglycoside phosphotransferase" evidence="2">
    <location>
        <begin position="142"/>
        <end position="286"/>
    </location>
</feature>